<keyword evidence="3 7" id="KW-0812">Transmembrane</keyword>
<feature type="transmembrane region" description="Helical" evidence="7">
    <location>
        <begin position="528"/>
        <end position="554"/>
    </location>
</feature>
<sequence length="670" mass="76867">MSTRGSQMGTNPCRLRFALPGLRWLLGLGLFLGLQAARIEAFYLPGLAPVNFCEAAARKNAACKSSIPLFVNRLDSAESVLPYEYNTFDFCQASGKRNPSENLGQVLFGERITSSPYKFSFNKTETCTKVCVKSYDTENDNHMRKLAFLKKGMQLNYQHHWIIDNMPVIWCQDIEDGRKYCSPGFPIGCFITKTGVSKDACIIHSDFNKSNTFYLFNHIDITITYHKESERNWGVVRLVAARLDPQSYKHSDENNLTCSGPPMEISGENTEKLNITYTYSVRFEENKNIRWASRWDYILESMPHTNIQWFSIMNSFVIVLFLSGMVAMILLRTLHRDIIRYNQINPEDIQEDFGWKLVHGDVFRPPKRRMLLSVFLGQGTQILIMTFVTLFLACLGFLSPANRGALMTCAVVLWILLGTPAGYVSARMYKTLKGVNWKTNFLLTALLCPGIVFVDLFIMNLILWVEGSSAAISFGTLIGIFAMWFGISVPLTFLGAYFGSKKKQFRCPVHTNQIPRHVPQQTFLTKPLFGIVIGGILPFGCIFIQLFFILNSIWSHQLYFMFGFLFLVFLILLITCSEATVLLCYFHLCAEDYHWWWRAFFTSSFTAVYLFMYAVHYFFTKLQITGIASIILYFGYMMVMVLIFFLFTGTTGFFSCFWFLIKIYSVVKVD</sequence>
<dbReference type="PANTHER" id="PTHR10766:SF176">
    <property type="entry name" value="TRANSMEMBRANE 9 SUPERFAMILY MEMBER"/>
    <property type="match status" value="1"/>
</dbReference>
<keyword evidence="5 7" id="KW-1133">Transmembrane helix</keyword>
<dbReference type="Proteomes" id="UP000645828">
    <property type="component" value="Unassembled WGS sequence"/>
</dbReference>
<evidence type="ECO:0000256" key="7">
    <source>
        <dbReference type="RuleBase" id="RU363079"/>
    </source>
</evidence>
<evidence type="ECO:0000256" key="2">
    <source>
        <dbReference type="ARBA" id="ARBA00005227"/>
    </source>
</evidence>
<evidence type="ECO:0000256" key="1">
    <source>
        <dbReference type="ARBA" id="ARBA00004141"/>
    </source>
</evidence>
<accession>A0A811Z205</accession>
<feature type="transmembrane region" description="Helical" evidence="7">
    <location>
        <begin position="560"/>
        <end position="588"/>
    </location>
</feature>
<comment type="subcellular location">
    <subcellularLocation>
        <location evidence="1">Membrane</location>
        <topology evidence="1">Multi-pass membrane protein</topology>
    </subcellularLocation>
</comment>
<comment type="similarity">
    <text evidence="2 7">Belongs to the nonaspanin (TM9SF) (TC 9.A.2) family.</text>
</comment>
<reference evidence="8" key="1">
    <citation type="submission" date="2020-12" db="EMBL/GenBank/DDBJ databases">
        <authorList>
            <consortium name="Molecular Ecology Group"/>
        </authorList>
    </citation>
    <scope>NUCLEOTIDE SEQUENCE</scope>
    <source>
        <strain evidence="8">TBG_1078</strain>
    </source>
</reference>
<evidence type="ECO:0000256" key="6">
    <source>
        <dbReference type="ARBA" id="ARBA00023136"/>
    </source>
</evidence>
<feature type="transmembrane region" description="Helical" evidence="7">
    <location>
        <begin position="441"/>
        <end position="465"/>
    </location>
</feature>
<comment type="caution">
    <text evidence="8">The sequence shown here is derived from an EMBL/GenBank/DDBJ whole genome shotgun (WGS) entry which is preliminary data.</text>
</comment>
<keyword evidence="6 7" id="KW-0472">Membrane</keyword>
<protein>
    <recommendedName>
        <fullName evidence="7">Transmembrane 9 superfamily member</fullName>
    </recommendedName>
</protein>
<feature type="transmembrane region" description="Helical" evidence="7">
    <location>
        <begin position="595"/>
        <end position="619"/>
    </location>
</feature>
<feature type="transmembrane region" description="Helical" evidence="7">
    <location>
        <begin position="631"/>
        <end position="661"/>
    </location>
</feature>
<feature type="transmembrane region" description="Helical" evidence="7">
    <location>
        <begin position="471"/>
        <end position="498"/>
    </location>
</feature>
<proteinExistence type="inferred from homology"/>
<dbReference type="InterPro" id="IPR004240">
    <property type="entry name" value="EMP70"/>
</dbReference>
<evidence type="ECO:0000313" key="8">
    <source>
        <dbReference type="EMBL" id="CAD7682801.1"/>
    </source>
</evidence>
<organism evidence="8 9">
    <name type="scientific">Nyctereutes procyonoides</name>
    <name type="common">Raccoon dog</name>
    <name type="synonym">Canis procyonoides</name>
    <dbReference type="NCBI Taxonomy" id="34880"/>
    <lineage>
        <taxon>Eukaryota</taxon>
        <taxon>Metazoa</taxon>
        <taxon>Chordata</taxon>
        <taxon>Craniata</taxon>
        <taxon>Vertebrata</taxon>
        <taxon>Euteleostomi</taxon>
        <taxon>Mammalia</taxon>
        <taxon>Eutheria</taxon>
        <taxon>Laurasiatheria</taxon>
        <taxon>Carnivora</taxon>
        <taxon>Caniformia</taxon>
        <taxon>Canidae</taxon>
        <taxon>Nyctereutes</taxon>
    </lineage>
</organism>
<dbReference type="GO" id="GO:0072657">
    <property type="term" value="P:protein localization to membrane"/>
    <property type="evidence" value="ECO:0007669"/>
    <property type="project" value="TreeGrafter"/>
</dbReference>
<dbReference type="GO" id="GO:0016020">
    <property type="term" value="C:membrane"/>
    <property type="evidence" value="ECO:0007669"/>
    <property type="project" value="UniProtKB-SubCell"/>
</dbReference>
<feature type="transmembrane region" description="Helical" evidence="7">
    <location>
        <begin position="374"/>
        <end position="398"/>
    </location>
</feature>
<dbReference type="PANTHER" id="PTHR10766">
    <property type="entry name" value="TRANSMEMBRANE 9 SUPERFAMILY PROTEIN"/>
    <property type="match status" value="1"/>
</dbReference>
<feature type="transmembrane region" description="Helical" evidence="7">
    <location>
        <begin position="404"/>
        <end position="429"/>
    </location>
</feature>
<dbReference type="EMBL" id="CAJHUB010000754">
    <property type="protein sequence ID" value="CAD7682801.1"/>
    <property type="molecule type" value="Genomic_DNA"/>
</dbReference>
<keyword evidence="4" id="KW-0732">Signal</keyword>
<evidence type="ECO:0000256" key="3">
    <source>
        <dbReference type="ARBA" id="ARBA00022692"/>
    </source>
</evidence>
<feature type="transmembrane region" description="Helical" evidence="7">
    <location>
        <begin position="309"/>
        <end position="331"/>
    </location>
</feature>
<dbReference type="AlphaFoldDB" id="A0A811Z205"/>
<evidence type="ECO:0000256" key="4">
    <source>
        <dbReference type="ARBA" id="ARBA00022729"/>
    </source>
</evidence>
<name>A0A811Z205_NYCPR</name>
<evidence type="ECO:0000313" key="9">
    <source>
        <dbReference type="Proteomes" id="UP000645828"/>
    </source>
</evidence>
<gene>
    <name evidence="8" type="ORF">NYPRO_LOCUS15593</name>
</gene>
<keyword evidence="9" id="KW-1185">Reference proteome</keyword>
<evidence type="ECO:0000256" key="5">
    <source>
        <dbReference type="ARBA" id="ARBA00022989"/>
    </source>
</evidence>
<dbReference type="Pfam" id="PF02990">
    <property type="entry name" value="EMP70"/>
    <property type="match status" value="1"/>
</dbReference>